<dbReference type="RefSeq" id="WP_061522382.1">
    <property type="nucleotide sequence ID" value="NZ_JAJJBV010000028.1"/>
</dbReference>
<evidence type="ECO:0000313" key="2">
    <source>
        <dbReference type="EMBL" id="KXZ17535.1"/>
    </source>
</evidence>
<dbReference type="InterPro" id="IPR058887">
    <property type="entry name" value="YuzI-like"/>
</dbReference>
<protein>
    <submittedName>
        <fullName evidence="2">Uncharacterized protein</fullName>
    </submittedName>
</protein>
<keyword evidence="3" id="KW-1185">Reference proteome</keyword>
<dbReference type="OrthoDB" id="2883716at2"/>
<dbReference type="STRING" id="1793963.AXI58_19080"/>
<feature type="transmembrane region" description="Helical" evidence="1">
    <location>
        <begin position="47"/>
        <end position="69"/>
    </location>
</feature>
<dbReference type="Proteomes" id="UP000075430">
    <property type="component" value="Unassembled WGS sequence"/>
</dbReference>
<reference evidence="3" key="1">
    <citation type="submission" date="2016-02" db="EMBL/GenBank/DDBJ databases">
        <authorList>
            <person name="Dunlap C."/>
        </authorList>
    </citation>
    <scope>NUCLEOTIDE SEQUENCE [LARGE SCALE GENOMIC DNA]</scope>
    <source>
        <strain evidence="3">NRRL B-41092</strain>
    </source>
</reference>
<evidence type="ECO:0000256" key="1">
    <source>
        <dbReference type="SAM" id="Phobius"/>
    </source>
</evidence>
<proteinExistence type="predicted"/>
<dbReference type="AlphaFoldDB" id="A0A150F5N9"/>
<keyword evidence="1" id="KW-1133">Transmembrane helix</keyword>
<accession>A0A150F5N9</accession>
<sequence>MTVIGKAAAVLAGAQLLASAAVLLILDLNAYNHMSGDFSWPVFMKSVIGTLPFYLALAGSFLILAGGLIPVRKKKRISVQDREHSLK</sequence>
<dbReference type="EMBL" id="LSBA01000020">
    <property type="protein sequence ID" value="KXZ17535.1"/>
    <property type="molecule type" value="Genomic_DNA"/>
</dbReference>
<organism evidence="2 3">
    <name type="scientific">Bacillus nakamurai</name>
    <dbReference type="NCBI Taxonomy" id="1793963"/>
    <lineage>
        <taxon>Bacteria</taxon>
        <taxon>Bacillati</taxon>
        <taxon>Bacillota</taxon>
        <taxon>Bacilli</taxon>
        <taxon>Bacillales</taxon>
        <taxon>Bacillaceae</taxon>
        <taxon>Bacillus</taxon>
    </lineage>
</organism>
<dbReference type="Pfam" id="PF26135">
    <property type="entry name" value="YuzI"/>
    <property type="match status" value="1"/>
</dbReference>
<gene>
    <name evidence="2" type="ORF">AXI58_19080</name>
</gene>
<name>A0A150F5N9_9BACI</name>
<comment type="caution">
    <text evidence="2">The sequence shown here is derived from an EMBL/GenBank/DDBJ whole genome shotgun (WGS) entry which is preliminary data.</text>
</comment>
<keyword evidence="1" id="KW-0472">Membrane</keyword>
<keyword evidence="1" id="KW-0812">Transmembrane</keyword>
<evidence type="ECO:0000313" key="3">
    <source>
        <dbReference type="Proteomes" id="UP000075430"/>
    </source>
</evidence>